<evidence type="ECO:0000313" key="3">
    <source>
        <dbReference type="Proteomes" id="UP000294513"/>
    </source>
</evidence>
<dbReference type="OrthoDB" id="3432025at2"/>
<feature type="signal peptide" evidence="1">
    <location>
        <begin position="1"/>
        <end position="28"/>
    </location>
</feature>
<proteinExistence type="predicted"/>
<sequence length="219" mass="23249">MRKGIFISTAAAAAALTMTAASVAPATAASEEFLAHGPNGVTISIATVNGSGCPPETVAIALSAGHDAFTVTYSKYLAQAGGASAPTDARKNCQINMIVHVPPGFTYAISSTDYRGYAGLQKGANATQLASYYFHGDPRPRQYSHSLSGPYKMSWKTTDKPDVSQLVYKPCDEERSLNINTEVRVDLGTSDPAKVSFIAVDSADSTIKTTYHFAWKRCP</sequence>
<feature type="chain" id="PRO_5038971293" evidence="1">
    <location>
        <begin position="29"/>
        <end position="219"/>
    </location>
</feature>
<protein>
    <submittedName>
        <fullName evidence="2">DUF4360 domain-containing protein</fullName>
    </submittedName>
</protein>
<name>A0A4R5CDI6_9ACTN</name>
<evidence type="ECO:0000256" key="1">
    <source>
        <dbReference type="SAM" id="SignalP"/>
    </source>
</evidence>
<gene>
    <name evidence="2" type="ORF">E1298_00115</name>
</gene>
<accession>A0A4R5CDI6</accession>
<organism evidence="2 3">
    <name type="scientific">Actinomadura rubrisoli</name>
    <dbReference type="NCBI Taxonomy" id="2530368"/>
    <lineage>
        <taxon>Bacteria</taxon>
        <taxon>Bacillati</taxon>
        <taxon>Actinomycetota</taxon>
        <taxon>Actinomycetes</taxon>
        <taxon>Streptosporangiales</taxon>
        <taxon>Thermomonosporaceae</taxon>
        <taxon>Actinomadura</taxon>
    </lineage>
</organism>
<keyword evidence="1" id="KW-0732">Signal</keyword>
<dbReference type="InterPro" id="IPR025649">
    <property type="entry name" value="DUF4360"/>
</dbReference>
<dbReference type="Proteomes" id="UP000294513">
    <property type="component" value="Unassembled WGS sequence"/>
</dbReference>
<dbReference type="PANTHER" id="PTHR38847:SF1">
    <property type="entry name" value="PSEUDOURIDINE SYNTHASE RSUA_RLUA-LIKE DOMAIN-CONTAINING PROTEIN"/>
    <property type="match status" value="1"/>
</dbReference>
<keyword evidence="3" id="KW-1185">Reference proteome</keyword>
<dbReference type="AlphaFoldDB" id="A0A4R5CDI6"/>
<comment type="caution">
    <text evidence="2">The sequence shown here is derived from an EMBL/GenBank/DDBJ whole genome shotgun (WGS) entry which is preliminary data.</text>
</comment>
<dbReference type="EMBL" id="SMKU01000001">
    <property type="protein sequence ID" value="TDD98108.1"/>
    <property type="molecule type" value="Genomic_DNA"/>
</dbReference>
<dbReference type="RefSeq" id="WP_131888629.1">
    <property type="nucleotide sequence ID" value="NZ_SMKU01000001.1"/>
</dbReference>
<evidence type="ECO:0000313" key="2">
    <source>
        <dbReference type="EMBL" id="TDD98108.1"/>
    </source>
</evidence>
<reference evidence="2 3" key="1">
    <citation type="submission" date="2019-03" db="EMBL/GenBank/DDBJ databases">
        <title>Draft genome sequences of novel Actinobacteria.</title>
        <authorList>
            <person name="Sahin N."/>
            <person name="Ay H."/>
            <person name="Saygin H."/>
        </authorList>
    </citation>
    <scope>NUCLEOTIDE SEQUENCE [LARGE SCALE GENOMIC DNA]</scope>
    <source>
        <strain evidence="2 3">H3C3</strain>
    </source>
</reference>
<dbReference type="Pfam" id="PF14273">
    <property type="entry name" value="DUF4360"/>
    <property type="match status" value="1"/>
</dbReference>
<dbReference type="PANTHER" id="PTHR38847">
    <property type="match status" value="1"/>
</dbReference>